<evidence type="ECO:0000259" key="1">
    <source>
        <dbReference type="Pfam" id="PF22303"/>
    </source>
</evidence>
<proteinExistence type="predicted"/>
<dbReference type="SUPFAM" id="SSF56112">
    <property type="entry name" value="Protein kinase-like (PK-like)"/>
    <property type="match status" value="1"/>
</dbReference>
<dbReference type="Gene3D" id="1.10.510.10">
    <property type="entry name" value="Transferase(Phosphotransferase) domain 1"/>
    <property type="match status" value="1"/>
</dbReference>
<geneLocation type="plasmid" evidence="2">
    <name>plasmindB</name>
</geneLocation>
<dbReference type="EMBL" id="CP158294">
    <property type="protein sequence ID" value="XBV47721.1"/>
    <property type="molecule type" value="Genomic_DNA"/>
</dbReference>
<feature type="domain" description="Kinase OspG kinase" evidence="1">
    <location>
        <begin position="1120"/>
        <end position="1252"/>
    </location>
</feature>
<sequence length="1285" mass="145855">MGKIKHSPIDCYRLSIGNEYAKRNSLTHAQPVQNTLNSISKQFGSSVNILRVRNVSESLTTIAVVLSAFSSAEALTRSSFKMKALNAVQNTLSEGTGVGTLIDRGSSAMNMPQAYYPLVLAFPEGNGTYPAQQTTGEPCHRQVSAAAESAQQQSKVGIKADYKLAMKVNEVTGEGDDTQKEAFYDTLNETLRSESLKSAAENLYHQIEEFLSVKFNTHVANIQLIDFLLLTLAKRDEGVRYPDWREYHRQLLTIKDDASVHEYLRSGEIAKPHLKHRIHKDSPKKSDDGLDCSRLIRLARDMAQGEEQKQADYFSFAGSLTRDDWLRLVSETGGRDHRILRVVSSVPLPQSRHMSDVAFFDKLNVLGRALSKTERYFQREDVLKPGTMRWNALSQKYPSFMVRQFAIAQQYGMPENSEITDIRIYYESLMAENDLKSEVELNEAYLYWLQVRELNADGGQSSRLWAPDIIALFQEDAARVALNELTQTSLNKILNLNALAEQIQKEGSEVHYASFINTALQQLDNEITLANDRVKAYPAAASLIKKSPHSGFESLHTRRILAAKIVAPRSGQNISDYDWLDRYAELRNCEEYSLGLVLVEALLCKIAARVNTTSTTHAQTLHKLPGFPAEDIAKFYEQEIDDAAKIYGFRADDVQDIFSIRSVKSRSSLSYNDREYHAQFDRYLDEGHVGKESALDVGMAAISLNMTISELKSSPRRTDIMAFGYTAPYGAHKLTAYGRVILMQLDNGSGILISDVLGDDIVKRLKPDETNTVLKVLESAQAVSYHDKSRWHLTYDQIIQEDAIKIVTDKTFEQIFRDVRERSSPVATPFLLLQKPTVKSELPYVSGKNVLETLRIAREAVLKINCKFLRANLATRSDWESLGDRFIPFYETITMKWNNRDYVIDFESVAVDLASLLPGFGHAIKSGAITRRVLTKLYQSSARNVFFSSIRFLANKMITHLPAVAFDVMSPVPRVSLPKKTKSLIPMRYADPDVYVRDFQYVKEQGVKLFKHYNKGFYFIQDEQWFRIRWDDYAHTWRLIPPSRGYEPPVRITNNYTWRIHAEVPGLGGGQAWSSHNQRRKISPYKNIIGQGNSGDVVNVSKNRVKKIYHENFRSDSLEHPVGKPDTDCAFKARNNARGMNLFYGENTAVVRLETIQRRSKAVVEMNRIKGSTLKNMCLKNDMNALLKMRKAINDSQGKLIDDVVDKLVANRIVYFDFNPGNIIYDFKSNRINLIDFDDIQLQTAAVNSRDIVMMHERIRDTINNALKRKGLTGLDTATDFRIES</sequence>
<evidence type="ECO:0000313" key="2">
    <source>
        <dbReference type="EMBL" id="XBV47721.1"/>
    </source>
</evidence>
<dbReference type="Pfam" id="PF22303">
    <property type="entry name" value="OspG_kinase"/>
    <property type="match status" value="1"/>
</dbReference>
<dbReference type="InterPro" id="IPR054466">
    <property type="entry name" value="OspG_kinase"/>
</dbReference>
<dbReference type="RefSeq" id="WP_350262767.1">
    <property type="nucleotide sequence ID" value="NZ_CP158294.1"/>
</dbReference>
<dbReference type="InterPro" id="IPR011009">
    <property type="entry name" value="Kinase-like_dom_sf"/>
</dbReference>
<keyword evidence="2" id="KW-0614">Plasmid</keyword>
<organism evidence="2">
    <name type="scientific">Pantoea sp. BJ2</name>
    <dbReference type="NCBI Taxonomy" id="3141322"/>
    <lineage>
        <taxon>Bacteria</taxon>
        <taxon>Pseudomonadati</taxon>
        <taxon>Pseudomonadota</taxon>
        <taxon>Gammaproteobacteria</taxon>
        <taxon>Enterobacterales</taxon>
        <taxon>Erwiniaceae</taxon>
        <taxon>Pantoea</taxon>
    </lineage>
</organism>
<name>A0AAU7U4M2_9GAMM</name>
<reference evidence="2" key="1">
    <citation type="submission" date="2024-06" db="EMBL/GenBank/DDBJ databases">
        <title>Multiomics insights into the TNT degradation mechanism by Pantoea sp. BJ2 isolated from an ammunition destruction site.</title>
        <authorList>
            <person name="Luo J."/>
        </authorList>
    </citation>
    <scope>NUCLEOTIDE SEQUENCE</scope>
    <source>
        <strain evidence="2">BJ2</strain>
        <plasmid evidence="2">plasmindB</plasmid>
    </source>
</reference>
<accession>A0AAU7U4M2</accession>
<protein>
    <recommendedName>
        <fullName evidence="1">Kinase OspG kinase domain-containing protein</fullName>
    </recommendedName>
</protein>
<gene>
    <name evidence="2" type="ORF">AAF463_24170</name>
</gene>